<feature type="non-terminal residue" evidence="1">
    <location>
        <position position="320"/>
    </location>
</feature>
<feature type="non-terminal residue" evidence="1">
    <location>
        <position position="1"/>
    </location>
</feature>
<protein>
    <submittedName>
        <fullName evidence="1">AP endonuclease</fullName>
    </submittedName>
</protein>
<keyword evidence="1" id="KW-0378">Hydrolase</keyword>
<keyword evidence="2" id="KW-1185">Reference proteome</keyword>
<name>A0ACB8S453_9AGAM</name>
<proteinExistence type="predicted"/>
<keyword evidence="1" id="KW-0540">Nuclease</keyword>
<dbReference type="Proteomes" id="UP000814033">
    <property type="component" value="Unassembled WGS sequence"/>
</dbReference>
<dbReference type="EMBL" id="MU275857">
    <property type="protein sequence ID" value="KAI0050856.1"/>
    <property type="molecule type" value="Genomic_DNA"/>
</dbReference>
<keyword evidence="1" id="KW-0255">Endonuclease</keyword>
<evidence type="ECO:0000313" key="2">
    <source>
        <dbReference type="Proteomes" id="UP000814033"/>
    </source>
</evidence>
<reference evidence="1" key="1">
    <citation type="submission" date="2021-02" db="EMBL/GenBank/DDBJ databases">
        <authorList>
            <consortium name="DOE Joint Genome Institute"/>
            <person name="Ahrendt S."/>
            <person name="Looney B.P."/>
            <person name="Miyauchi S."/>
            <person name="Morin E."/>
            <person name="Drula E."/>
            <person name="Courty P.E."/>
            <person name="Chicoki N."/>
            <person name="Fauchery L."/>
            <person name="Kohler A."/>
            <person name="Kuo A."/>
            <person name="Labutti K."/>
            <person name="Pangilinan J."/>
            <person name="Lipzen A."/>
            <person name="Riley R."/>
            <person name="Andreopoulos W."/>
            <person name="He G."/>
            <person name="Johnson J."/>
            <person name="Barry K.W."/>
            <person name="Grigoriev I.V."/>
            <person name="Nagy L."/>
            <person name="Hibbett D."/>
            <person name="Henrissat B."/>
            <person name="Matheny P.B."/>
            <person name="Labbe J."/>
            <person name="Martin F."/>
        </authorList>
    </citation>
    <scope>NUCLEOTIDE SEQUENCE</scope>
    <source>
        <strain evidence="1">FP105234-sp</strain>
    </source>
</reference>
<comment type="caution">
    <text evidence="1">The sequence shown here is derived from an EMBL/GenBank/DDBJ whole genome shotgun (WGS) entry which is preliminary data.</text>
</comment>
<reference evidence="1" key="2">
    <citation type="journal article" date="2022" name="New Phytol.">
        <title>Evolutionary transition to the ectomycorrhizal habit in the genomes of a hyperdiverse lineage of mushroom-forming fungi.</title>
        <authorList>
            <person name="Looney B."/>
            <person name="Miyauchi S."/>
            <person name="Morin E."/>
            <person name="Drula E."/>
            <person name="Courty P.E."/>
            <person name="Kohler A."/>
            <person name="Kuo A."/>
            <person name="LaButti K."/>
            <person name="Pangilinan J."/>
            <person name="Lipzen A."/>
            <person name="Riley R."/>
            <person name="Andreopoulos W."/>
            <person name="He G."/>
            <person name="Johnson J."/>
            <person name="Nolan M."/>
            <person name="Tritt A."/>
            <person name="Barry K.W."/>
            <person name="Grigoriev I.V."/>
            <person name="Nagy L.G."/>
            <person name="Hibbett D."/>
            <person name="Henrissat B."/>
            <person name="Matheny P.B."/>
            <person name="Labbe J."/>
            <person name="Martin F.M."/>
        </authorList>
    </citation>
    <scope>NUCLEOTIDE SEQUENCE</scope>
    <source>
        <strain evidence="1">FP105234-sp</strain>
    </source>
</reference>
<accession>A0ACB8S453</accession>
<sequence>KRKRKADVPEPRPEDYPSRADIPWKIGAHVSAAGGVENAIVNAAKLGATAFALFLKSQRKWTGPPLTEASISKFKSRLKDFGYSPSHVLPHGNYLVNLGNPDAEKRRKSYDCFIDELKRCEQLGLELFNFHPGSTVGAATVAESIALIADSINRAHEETKGVAVVIENMAGAGNVIGGKFEELAQIVALVNDKTRVGVCLDTCHAFAAGYDIRTKEGWSTTMQEFDRIVGVKYLRGMHLNDSKTSCGSKKDRHENLGLGELALPTFSHIVSDPRTQGIPLVLETPSHECEDVWRAEIAVLHVLAGNDSPTQALAEGEAAV</sequence>
<evidence type="ECO:0000313" key="1">
    <source>
        <dbReference type="EMBL" id="KAI0050856.1"/>
    </source>
</evidence>
<organism evidence="1 2">
    <name type="scientific">Auriscalpium vulgare</name>
    <dbReference type="NCBI Taxonomy" id="40419"/>
    <lineage>
        <taxon>Eukaryota</taxon>
        <taxon>Fungi</taxon>
        <taxon>Dikarya</taxon>
        <taxon>Basidiomycota</taxon>
        <taxon>Agaricomycotina</taxon>
        <taxon>Agaricomycetes</taxon>
        <taxon>Russulales</taxon>
        <taxon>Auriscalpiaceae</taxon>
        <taxon>Auriscalpium</taxon>
    </lineage>
</organism>
<gene>
    <name evidence="1" type="ORF">FA95DRAFT_1477602</name>
</gene>